<dbReference type="RefSeq" id="XP_018260443.1">
    <property type="nucleotide sequence ID" value="XM_018410633.1"/>
</dbReference>
<dbReference type="EMBL" id="KI894035">
    <property type="protein sequence ID" value="OBR82601.1"/>
    <property type="molecule type" value="Genomic_DNA"/>
</dbReference>
<organism evidence="2">
    <name type="scientific">Kwoniella dejecticola CBS 10117</name>
    <dbReference type="NCBI Taxonomy" id="1296121"/>
    <lineage>
        <taxon>Eukaryota</taxon>
        <taxon>Fungi</taxon>
        <taxon>Dikarya</taxon>
        <taxon>Basidiomycota</taxon>
        <taxon>Agaricomycotina</taxon>
        <taxon>Tremellomycetes</taxon>
        <taxon>Tremellales</taxon>
        <taxon>Cryptococcaceae</taxon>
        <taxon>Kwoniella</taxon>
    </lineage>
</organism>
<evidence type="ECO:0000256" key="1">
    <source>
        <dbReference type="SAM" id="Phobius"/>
    </source>
</evidence>
<evidence type="ECO:0000313" key="4">
    <source>
        <dbReference type="Proteomes" id="UP000078595"/>
    </source>
</evidence>
<name>A0A1A5ZXR2_9TREE</name>
<dbReference type="VEuPathDB" id="FungiDB:I303_07363"/>
<reference evidence="3" key="3">
    <citation type="submission" date="2024-02" db="EMBL/GenBank/DDBJ databases">
        <title>Comparative genomics of Cryptococcus and Kwoniella reveals pathogenesis evolution and contrasting modes of karyotype evolution via chromosome fusion or intercentromeric recombination.</title>
        <authorList>
            <person name="Coelho M.A."/>
            <person name="David-Palma M."/>
            <person name="Shea T."/>
            <person name="Bowers K."/>
            <person name="McGinley-Smith S."/>
            <person name="Mohammad A.W."/>
            <person name="Gnirke A."/>
            <person name="Yurkov A.M."/>
            <person name="Nowrousian M."/>
            <person name="Sun S."/>
            <person name="Cuomo C.A."/>
            <person name="Heitman J."/>
        </authorList>
    </citation>
    <scope>NUCLEOTIDE SEQUENCE</scope>
    <source>
        <strain evidence="3">CBS 10117</strain>
    </source>
</reference>
<proteinExistence type="predicted"/>
<dbReference type="EMBL" id="CP144540">
    <property type="protein sequence ID" value="WWC65689.1"/>
    <property type="molecule type" value="Genomic_DNA"/>
</dbReference>
<accession>A0A1A5ZXR2</accession>
<dbReference type="AlphaFoldDB" id="A0A1A5ZXR2"/>
<reference evidence="2" key="1">
    <citation type="submission" date="2013-07" db="EMBL/GenBank/DDBJ databases">
        <title>The Genome Sequence of Cryptococcus dejecticola CBS10117.</title>
        <authorList>
            <consortium name="The Broad Institute Genome Sequencing Platform"/>
            <person name="Cuomo C."/>
            <person name="Litvintseva A."/>
            <person name="Chen Y."/>
            <person name="Heitman J."/>
            <person name="Sun S."/>
            <person name="Springer D."/>
            <person name="Dromer F."/>
            <person name="Young S.K."/>
            <person name="Zeng Q."/>
            <person name="Gargeya S."/>
            <person name="Fitzgerald M."/>
            <person name="Abouelleil A."/>
            <person name="Alvarado L."/>
            <person name="Berlin A.M."/>
            <person name="Chapman S.B."/>
            <person name="Dewar J."/>
            <person name="Goldberg J."/>
            <person name="Griggs A."/>
            <person name="Gujja S."/>
            <person name="Hansen M."/>
            <person name="Howarth C."/>
            <person name="Imamovic A."/>
            <person name="Larimer J."/>
            <person name="McCowan C."/>
            <person name="Murphy C."/>
            <person name="Pearson M."/>
            <person name="Priest M."/>
            <person name="Roberts A."/>
            <person name="Saif S."/>
            <person name="Shea T."/>
            <person name="Sykes S."/>
            <person name="Wortman J."/>
            <person name="Nusbaum C."/>
            <person name="Birren B."/>
        </authorList>
    </citation>
    <scope>NUCLEOTIDE SEQUENCE [LARGE SCALE GENOMIC DNA]</scope>
    <source>
        <strain evidence="2">CBS 10117</strain>
    </source>
</reference>
<protein>
    <submittedName>
        <fullName evidence="2">Uncharacterized protein</fullName>
    </submittedName>
</protein>
<evidence type="ECO:0000313" key="3">
    <source>
        <dbReference type="EMBL" id="WWC65689.1"/>
    </source>
</evidence>
<keyword evidence="1" id="KW-1133">Transmembrane helix</keyword>
<keyword evidence="1" id="KW-0472">Membrane</keyword>
<keyword evidence="4" id="KW-1185">Reference proteome</keyword>
<dbReference type="KEGG" id="kdj:28971062"/>
<dbReference type="Proteomes" id="UP000078595">
    <property type="component" value="Chromosome 11"/>
</dbReference>
<dbReference type="GeneID" id="28971062"/>
<gene>
    <name evidence="2" type="ORF">I303_07363</name>
    <name evidence="3" type="ORF">I303_108310</name>
</gene>
<reference evidence="3" key="2">
    <citation type="submission" date="2013-07" db="EMBL/GenBank/DDBJ databases">
        <authorList>
            <consortium name="The Broad Institute Genome Sequencing Platform"/>
            <person name="Cuomo C."/>
            <person name="Litvintseva A."/>
            <person name="Chen Y."/>
            <person name="Heitman J."/>
            <person name="Sun S."/>
            <person name="Springer D."/>
            <person name="Dromer F."/>
            <person name="Young S.K."/>
            <person name="Zeng Q."/>
            <person name="Gargeya S."/>
            <person name="Fitzgerald M."/>
            <person name="Abouelleil A."/>
            <person name="Alvarado L."/>
            <person name="Berlin A.M."/>
            <person name="Chapman S.B."/>
            <person name="Dewar J."/>
            <person name="Goldberg J."/>
            <person name="Griggs A."/>
            <person name="Gujja S."/>
            <person name="Hansen M."/>
            <person name="Howarth C."/>
            <person name="Imamovic A."/>
            <person name="Larimer J."/>
            <person name="McCowan C."/>
            <person name="Murphy C."/>
            <person name="Pearson M."/>
            <person name="Priest M."/>
            <person name="Roberts A."/>
            <person name="Saif S."/>
            <person name="Shea T."/>
            <person name="Sykes S."/>
            <person name="Wortman J."/>
            <person name="Nusbaum C."/>
            <person name="Birren B."/>
        </authorList>
    </citation>
    <scope>NUCLEOTIDE SEQUENCE</scope>
    <source>
        <strain evidence="3">CBS 10117</strain>
    </source>
</reference>
<keyword evidence="1" id="KW-0812">Transmembrane</keyword>
<feature type="transmembrane region" description="Helical" evidence="1">
    <location>
        <begin position="22"/>
        <end position="42"/>
    </location>
</feature>
<evidence type="ECO:0000313" key="2">
    <source>
        <dbReference type="EMBL" id="OBR82601.1"/>
    </source>
</evidence>
<sequence length="111" mass="13025">MTEEPIMEGFKLSNLELQVLEYISFAGITITKPLLAGLLWEVNKGRRSKKKHKLRLDLVIRGEVRFDIDEGLVQLEKKQDEGLLRIIRSPAGVKTADEWREMLDKRQWHRK</sequence>